<keyword evidence="1" id="KW-0812">Transmembrane</keyword>
<proteinExistence type="predicted"/>
<dbReference type="EMBL" id="JRPC02000015">
    <property type="protein sequence ID" value="TLE15611.1"/>
    <property type="molecule type" value="Genomic_DNA"/>
</dbReference>
<dbReference type="AlphaFoldDB" id="A0A4U8UDI2"/>
<protein>
    <submittedName>
        <fullName evidence="2">DUF485 domain-containing protein</fullName>
    </submittedName>
</protein>
<evidence type="ECO:0000313" key="2">
    <source>
        <dbReference type="EMBL" id="TLE15611.1"/>
    </source>
</evidence>
<dbReference type="PANTHER" id="PTHR38598:SF1">
    <property type="entry name" value="INNER MEMBRANE PROTEIN YJCH"/>
    <property type="match status" value="1"/>
</dbReference>
<feature type="transmembrane region" description="Helical" evidence="1">
    <location>
        <begin position="20"/>
        <end position="42"/>
    </location>
</feature>
<reference evidence="2 3" key="1">
    <citation type="journal article" date="2014" name="Genome Announc.">
        <title>Draft genome sequences of eight enterohepatic helicobacter species isolated from both laboratory and wild rodents.</title>
        <authorList>
            <person name="Sheh A."/>
            <person name="Shen Z."/>
            <person name="Fox J.G."/>
        </authorList>
    </citation>
    <scope>NUCLEOTIDE SEQUENCE [LARGE SCALE GENOMIC DNA]</scope>
    <source>
        <strain evidence="2 3">MIT-03-7007</strain>
    </source>
</reference>
<sequence length="115" mass="12844">MKNDEVIKKLRDFISLRNKISLTLSIIILALYYAFIVGVGSFPEILGYRLGPSAITLGIIVGVLIIIISVIATGIYTFFANVYFDKAQQEALRELENSGLLEDFKEGKITYHKGE</sequence>
<dbReference type="PANTHER" id="PTHR38598">
    <property type="entry name" value="INNER MEMBRANE PROTEIN YJCH"/>
    <property type="match status" value="1"/>
</dbReference>
<dbReference type="InterPro" id="IPR007436">
    <property type="entry name" value="DUF485"/>
</dbReference>
<feature type="transmembrane region" description="Helical" evidence="1">
    <location>
        <begin position="54"/>
        <end position="79"/>
    </location>
</feature>
<keyword evidence="3" id="KW-1185">Reference proteome</keyword>
<evidence type="ECO:0000313" key="3">
    <source>
        <dbReference type="Proteomes" id="UP000029920"/>
    </source>
</evidence>
<comment type="caution">
    <text evidence="2">The sequence shown here is derived from an EMBL/GenBank/DDBJ whole genome shotgun (WGS) entry which is preliminary data.</text>
</comment>
<dbReference type="Proteomes" id="UP000029920">
    <property type="component" value="Unassembled WGS sequence"/>
</dbReference>
<organism evidence="2 3">
    <name type="scientific">Helicobacter apodemus</name>
    <dbReference type="NCBI Taxonomy" id="135569"/>
    <lineage>
        <taxon>Bacteria</taxon>
        <taxon>Pseudomonadati</taxon>
        <taxon>Campylobacterota</taxon>
        <taxon>Epsilonproteobacteria</taxon>
        <taxon>Campylobacterales</taxon>
        <taxon>Helicobacteraceae</taxon>
        <taxon>Helicobacter</taxon>
    </lineage>
</organism>
<accession>A0A4U8UDI2</accession>
<gene>
    <name evidence="2" type="ORF">LS72_006650</name>
</gene>
<evidence type="ECO:0000256" key="1">
    <source>
        <dbReference type="SAM" id="Phobius"/>
    </source>
</evidence>
<dbReference type="GO" id="GO:0005886">
    <property type="term" value="C:plasma membrane"/>
    <property type="evidence" value="ECO:0007669"/>
    <property type="project" value="TreeGrafter"/>
</dbReference>
<dbReference type="InterPro" id="IPR052959">
    <property type="entry name" value="Inner_membrane_assoc"/>
</dbReference>
<keyword evidence="1" id="KW-1133">Transmembrane helix</keyword>
<dbReference type="Pfam" id="PF04341">
    <property type="entry name" value="DUF485"/>
    <property type="match status" value="1"/>
</dbReference>
<dbReference type="RefSeq" id="WP_034554756.1">
    <property type="nucleotide sequence ID" value="NZ_JRPC02000015.1"/>
</dbReference>
<keyword evidence="1" id="KW-0472">Membrane</keyword>
<name>A0A4U8UDI2_9HELI</name>